<keyword evidence="6" id="KW-1185">Reference proteome</keyword>
<feature type="compositionally biased region" description="Low complexity" evidence="2">
    <location>
        <begin position="486"/>
        <end position="498"/>
    </location>
</feature>
<dbReference type="EMBL" id="JAVDWW010000004">
    <property type="protein sequence ID" value="MDR7168999.1"/>
    <property type="molecule type" value="Genomic_DNA"/>
</dbReference>
<dbReference type="Gene3D" id="1.10.287.850">
    <property type="entry name" value="HP0062-like domain"/>
    <property type="match status" value="1"/>
</dbReference>
<dbReference type="InterPro" id="IPR000084">
    <property type="entry name" value="PE-PGRS_N"/>
</dbReference>
<feature type="domain" description="PPE" evidence="3">
    <location>
        <begin position="129"/>
        <end position="258"/>
    </location>
</feature>
<sequence>MALQVDPTELAAAAAALAELARGTGASMPTGWVLPAGSDPISAQAVPQLNTHAASLMNGMAGILHEVHRTAHKIGEAAQRYTDADDEGARVIGGPGGEVLANPVSDIDPPALRRPPSFGLPTSGGAVDPLTFAQQLRAGPGTGPATQFVSDVRNYLGTTHAAALTGVDGAASVMQHWTPVGSEAAARLGRHRTWLDTLGSTLGKLADGIDTYTKAFDTAKAKHPTPEEIIAARKELVRSMRSKNQLGIQAALAKFQEQNARSAETIGSYYSTVGVEQAQNAGDSETGTAASTSGQSNGSGDSSQMMSTLASMLPTVMSGMMAAGMPMMGMNESNDLGTGSLDDYGYGDYGYDTGGGDYGYSGGGGGVGADVTPIGDLTSAIGSATSSPVAVGPMPTVGSATGAVSSASSNLPRTPVIESLQNSAGSAARAAGTGSPMMPYMPMSPGMGGGGANNERNRVVAWHPDRLMYVDDTPHTDAVIGEKPTIAPTVTPATPGPANQAPTQTGGSA</sequence>
<dbReference type="RefSeq" id="WP_063015069.1">
    <property type="nucleotide sequence ID" value="NZ_JAVDWW010000004.1"/>
</dbReference>
<evidence type="ECO:0000313" key="5">
    <source>
        <dbReference type="EMBL" id="MDR7168999.1"/>
    </source>
</evidence>
<reference evidence="5 6" key="1">
    <citation type="submission" date="2023-07" db="EMBL/GenBank/DDBJ databases">
        <title>Sorghum-associated microbial communities from plants grown in Nebraska, USA.</title>
        <authorList>
            <person name="Schachtman D."/>
        </authorList>
    </citation>
    <scope>NUCLEOTIDE SEQUENCE [LARGE SCALE GENOMIC DNA]</scope>
    <source>
        <strain evidence="5 6">4272</strain>
    </source>
</reference>
<protein>
    <recommendedName>
        <fullName evidence="7">PPE family protein</fullName>
    </recommendedName>
</protein>
<feature type="region of interest" description="Disordered" evidence="2">
    <location>
        <begin position="280"/>
        <end position="305"/>
    </location>
</feature>
<evidence type="ECO:0000259" key="4">
    <source>
        <dbReference type="Pfam" id="PF00934"/>
    </source>
</evidence>
<dbReference type="InterPro" id="IPR000030">
    <property type="entry name" value="PPE_dom"/>
</dbReference>
<name>A0ABU1XET3_9NOCA</name>
<dbReference type="InterPro" id="IPR038332">
    <property type="entry name" value="PPE_sf"/>
</dbReference>
<feature type="compositionally biased region" description="Low complexity" evidence="2">
    <location>
        <begin position="291"/>
        <end position="305"/>
    </location>
</feature>
<comment type="similarity">
    <text evidence="1">Belongs to the mycobacterial PPE family.</text>
</comment>
<gene>
    <name evidence="5" type="ORF">J2W56_002740</name>
</gene>
<evidence type="ECO:0008006" key="7">
    <source>
        <dbReference type="Google" id="ProtNLM"/>
    </source>
</evidence>
<evidence type="ECO:0000259" key="3">
    <source>
        <dbReference type="Pfam" id="PF00823"/>
    </source>
</evidence>
<feature type="domain" description="PE" evidence="4">
    <location>
        <begin position="3"/>
        <end position="86"/>
    </location>
</feature>
<feature type="compositionally biased region" description="Polar residues" evidence="2">
    <location>
        <begin position="500"/>
        <end position="509"/>
    </location>
</feature>
<dbReference type="Pfam" id="PF00934">
    <property type="entry name" value="PE"/>
    <property type="match status" value="1"/>
</dbReference>
<dbReference type="Gene3D" id="1.20.1260.20">
    <property type="entry name" value="PPE superfamily"/>
    <property type="match status" value="1"/>
</dbReference>
<organism evidence="5 6">
    <name type="scientific">Nocardia kruczakiae</name>
    <dbReference type="NCBI Taxonomy" id="261477"/>
    <lineage>
        <taxon>Bacteria</taxon>
        <taxon>Bacillati</taxon>
        <taxon>Actinomycetota</taxon>
        <taxon>Actinomycetes</taxon>
        <taxon>Mycobacteriales</taxon>
        <taxon>Nocardiaceae</taxon>
        <taxon>Nocardia</taxon>
    </lineage>
</organism>
<comment type="caution">
    <text evidence="5">The sequence shown here is derived from an EMBL/GenBank/DDBJ whole genome shotgun (WGS) entry which is preliminary data.</text>
</comment>
<feature type="region of interest" description="Disordered" evidence="2">
    <location>
        <begin position="486"/>
        <end position="509"/>
    </location>
</feature>
<dbReference type="Proteomes" id="UP001251217">
    <property type="component" value="Unassembled WGS sequence"/>
</dbReference>
<evidence type="ECO:0000313" key="6">
    <source>
        <dbReference type="Proteomes" id="UP001251217"/>
    </source>
</evidence>
<dbReference type="Pfam" id="PF00823">
    <property type="entry name" value="PPE"/>
    <property type="match status" value="1"/>
</dbReference>
<evidence type="ECO:0000256" key="1">
    <source>
        <dbReference type="ARBA" id="ARBA00010652"/>
    </source>
</evidence>
<proteinExistence type="inferred from homology"/>
<accession>A0ABU1XET3</accession>
<feature type="compositionally biased region" description="Polar residues" evidence="2">
    <location>
        <begin position="280"/>
        <end position="290"/>
    </location>
</feature>
<dbReference type="SUPFAM" id="SSF140459">
    <property type="entry name" value="PE/PPE dimer-like"/>
    <property type="match status" value="1"/>
</dbReference>
<evidence type="ECO:0000256" key="2">
    <source>
        <dbReference type="SAM" id="MobiDB-lite"/>
    </source>
</evidence>